<dbReference type="EMBL" id="QRDW01000001">
    <property type="protein sequence ID" value="RED53400.1"/>
    <property type="molecule type" value="Genomic_DNA"/>
</dbReference>
<dbReference type="RefSeq" id="WP_115934549.1">
    <property type="nucleotide sequence ID" value="NZ_QRDW01000001.1"/>
</dbReference>
<keyword evidence="4 6" id="KW-1133">Transmembrane helix</keyword>
<feature type="transmembrane region" description="Helical" evidence="6">
    <location>
        <begin position="119"/>
        <end position="138"/>
    </location>
</feature>
<reference evidence="8 9" key="1">
    <citation type="submission" date="2018-07" db="EMBL/GenBank/DDBJ databases">
        <title>Genomic Encyclopedia of Type Strains, Phase III (KMG-III): the genomes of soil and plant-associated and newly described type strains.</title>
        <authorList>
            <person name="Whitman W."/>
        </authorList>
    </citation>
    <scope>NUCLEOTIDE SEQUENCE [LARGE SCALE GENOMIC DNA]</scope>
    <source>
        <strain evidence="8 9">CECT 8488</strain>
    </source>
</reference>
<name>A0A3D9HVD6_9PROT</name>
<keyword evidence="9" id="KW-1185">Reference proteome</keyword>
<dbReference type="PANTHER" id="PTHR36115:SF6">
    <property type="entry name" value="PROLINE-RICH ANTIGEN HOMOLOG"/>
    <property type="match status" value="1"/>
</dbReference>
<feature type="domain" description="RDD" evidence="7">
    <location>
        <begin position="30"/>
        <end position="151"/>
    </location>
</feature>
<keyword evidence="2" id="KW-1003">Cell membrane</keyword>
<accession>A0A3D9HVD6</accession>
<comment type="caution">
    <text evidence="8">The sequence shown here is derived from an EMBL/GenBank/DDBJ whole genome shotgun (WGS) entry which is preliminary data.</text>
</comment>
<dbReference type="OrthoDB" id="7270324at2"/>
<proteinExistence type="predicted"/>
<evidence type="ECO:0000256" key="1">
    <source>
        <dbReference type="ARBA" id="ARBA00004651"/>
    </source>
</evidence>
<dbReference type="AlphaFoldDB" id="A0A3D9HVD6"/>
<evidence type="ECO:0000313" key="8">
    <source>
        <dbReference type="EMBL" id="RED53400.1"/>
    </source>
</evidence>
<dbReference type="Pfam" id="PF06271">
    <property type="entry name" value="RDD"/>
    <property type="match status" value="1"/>
</dbReference>
<dbReference type="Proteomes" id="UP000256845">
    <property type="component" value="Unassembled WGS sequence"/>
</dbReference>
<comment type="subcellular location">
    <subcellularLocation>
        <location evidence="1">Cell membrane</location>
        <topology evidence="1">Multi-pass membrane protein</topology>
    </subcellularLocation>
</comment>
<evidence type="ECO:0000256" key="6">
    <source>
        <dbReference type="SAM" id="Phobius"/>
    </source>
</evidence>
<protein>
    <submittedName>
        <fullName evidence="8">Putative RDD family membrane protein YckC</fullName>
    </submittedName>
</protein>
<evidence type="ECO:0000256" key="4">
    <source>
        <dbReference type="ARBA" id="ARBA00022989"/>
    </source>
</evidence>
<organism evidence="8 9">
    <name type="scientific">Aestuariispira insulae</name>
    <dbReference type="NCBI Taxonomy" id="1461337"/>
    <lineage>
        <taxon>Bacteria</taxon>
        <taxon>Pseudomonadati</taxon>
        <taxon>Pseudomonadota</taxon>
        <taxon>Alphaproteobacteria</taxon>
        <taxon>Rhodospirillales</taxon>
        <taxon>Kiloniellaceae</taxon>
        <taxon>Aestuariispira</taxon>
    </lineage>
</organism>
<sequence length="158" mass="17214">MTLSPNDHKDAKWQASGVSMRTHQDADATAVTGRRMVAYLIDVCLLGLLVPLSWLLSIITFGLLSPIIALVLMAAPFIYHPVCIASSRGATIGQRIMGLRVISHDGDQVSPIQALFQTVLFYATLGFSGGLLLLWALFDDKSRCLHDIFSGTVTVREN</sequence>
<evidence type="ECO:0000256" key="2">
    <source>
        <dbReference type="ARBA" id="ARBA00022475"/>
    </source>
</evidence>
<dbReference type="GO" id="GO:0005886">
    <property type="term" value="C:plasma membrane"/>
    <property type="evidence" value="ECO:0007669"/>
    <property type="project" value="UniProtKB-SubCell"/>
</dbReference>
<feature type="transmembrane region" description="Helical" evidence="6">
    <location>
        <begin position="36"/>
        <end position="56"/>
    </location>
</feature>
<dbReference type="PANTHER" id="PTHR36115">
    <property type="entry name" value="PROLINE-RICH ANTIGEN HOMOLOG-RELATED"/>
    <property type="match status" value="1"/>
</dbReference>
<evidence type="ECO:0000256" key="3">
    <source>
        <dbReference type="ARBA" id="ARBA00022692"/>
    </source>
</evidence>
<keyword evidence="5 6" id="KW-0472">Membrane</keyword>
<keyword evidence="3 6" id="KW-0812">Transmembrane</keyword>
<dbReference type="InterPro" id="IPR010432">
    <property type="entry name" value="RDD"/>
</dbReference>
<gene>
    <name evidence="8" type="ORF">DFP90_101188</name>
</gene>
<evidence type="ECO:0000256" key="5">
    <source>
        <dbReference type="ARBA" id="ARBA00023136"/>
    </source>
</evidence>
<feature type="transmembrane region" description="Helical" evidence="6">
    <location>
        <begin position="61"/>
        <end position="79"/>
    </location>
</feature>
<evidence type="ECO:0000313" key="9">
    <source>
        <dbReference type="Proteomes" id="UP000256845"/>
    </source>
</evidence>
<evidence type="ECO:0000259" key="7">
    <source>
        <dbReference type="Pfam" id="PF06271"/>
    </source>
</evidence>
<dbReference type="InterPro" id="IPR051791">
    <property type="entry name" value="Pra-immunoreactive"/>
</dbReference>